<keyword evidence="2" id="KW-1185">Reference proteome</keyword>
<evidence type="ECO:0000313" key="2">
    <source>
        <dbReference type="Proteomes" id="UP000828048"/>
    </source>
</evidence>
<dbReference type="EMBL" id="CM037154">
    <property type="protein sequence ID" value="KAH7861702.1"/>
    <property type="molecule type" value="Genomic_DNA"/>
</dbReference>
<protein>
    <submittedName>
        <fullName evidence="1">Uncharacterized protein</fullName>
    </submittedName>
</protein>
<comment type="caution">
    <text evidence="1">The sequence shown here is derived from an EMBL/GenBank/DDBJ whole genome shotgun (WGS) entry which is preliminary data.</text>
</comment>
<evidence type="ECO:0000313" key="1">
    <source>
        <dbReference type="EMBL" id="KAH7861702.1"/>
    </source>
</evidence>
<reference evidence="1 2" key="1">
    <citation type="journal article" date="2021" name="Hortic Res">
        <title>High-quality reference genome and annotation aids understanding of berry development for evergreen blueberry (Vaccinium darrowii).</title>
        <authorList>
            <person name="Yu J."/>
            <person name="Hulse-Kemp A.M."/>
            <person name="Babiker E."/>
            <person name="Staton M."/>
        </authorList>
    </citation>
    <scope>NUCLEOTIDE SEQUENCE [LARGE SCALE GENOMIC DNA]</scope>
    <source>
        <strain evidence="2">cv. NJ 8807/NJ 8810</strain>
        <tissue evidence="1">Young leaf</tissue>
    </source>
</reference>
<sequence>MEVAPKVTVDMNERLIKPACLERADKFVPTCSSSGDGTTKGPKRYGQPRWGVYSEGLSTLLRKGEEDKSVKGVKICRNGPSVIHLFFEDDTLLFVEASRHGVANVRRVLETYGKASATNPWIPKDNGFKPTMVADFAKAFKVSHFIDDSSRKWNGKLVQEVFNPQEAELIMGIPISRFERKDTAAWHFTRNGIYTVKSGYETALALRRNGQMGNGIVGEGSNRESRRDMWKSVWALPC</sequence>
<gene>
    <name evidence="1" type="ORF">Vadar_029571</name>
</gene>
<dbReference type="Proteomes" id="UP000828048">
    <property type="component" value="Chromosome 4"/>
</dbReference>
<proteinExistence type="predicted"/>
<accession>A0ACB7Z9I8</accession>
<name>A0ACB7Z9I8_9ERIC</name>
<organism evidence="1 2">
    <name type="scientific">Vaccinium darrowii</name>
    <dbReference type="NCBI Taxonomy" id="229202"/>
    <lineage>
        <taxon>Eukaryota</taxon>
        <taxon>Viridiplantae</taxon>
        <taxon>Streptophyta</taxon>
        <taxon>Embryophyta</taxon>
        <taxon>Tracheophyta</taxon>
        <taxon>Spermatophyta</taxon>
        <taxon>Magnoliopsida</taxon>
        <taxon>eudicotyledons</taxon>
        <taxon>Gunneridae</taxon>
        <taxon>Pentapetalae</taxon>
        <taxon>asterids</taxon>
        <taxon>Ericales</taxon>
        <taxon>Ericaceae</taxon>
        <taxon>Vaccinioideae</taxon>
        <taxon>Vaccinieae</taxon>
        <taxon>Vaccinium</taxon>
    </lineage>
</organism>